<evidence type="ECO:0000256" key="3">
    <source>
        <dbReference type="ARBA" id="ARBA00023295"/>
    </source>
</evidence>
<dbReference type="PANTHER" id="PTHR40079:SF4">
    <property type="entry name" value="GH26 DOMAIN-CONTAINING PROTEIN-RELATED"/>
    <property type="match status" value="1"/>
</dbReference>
<evidence type="ECO:0000259" key="9">
    <source>
        <dbReference type="PROSITE" id="PS51764"/>
    </source>
</evidence>
<dbReference type="Gene3D" id="3.20.20.80">
    <property type="entry name" value="Glycosidases"/>
    <property type="match status" value="1"/>
</dbReference>
<dbReference type="InterPro" id="IPR016714">
    <property type="entry name" value="MANB/E"/>
</dbReference>
<feature type="active site" description="Proton donor" evidence="4 7">
    <location>
        <position position="200"/>
    </location>
</feature>
<dbReference type="GO" id="GO:0016985">
    <property type="term" value="F:mannan endo-1,4-beta-mannosidase activity"/>
    <property type="evidence" value="ECO:0007669"/>
    <property type="project" value="InterPro"/>
</dbReference>
<evidence type="ECO:0000313" key="10">
    <source>
        <dbReference type="EMBL" id="AXG72912.1"/>
    </source>
</evidence>
<evidence type="ECO:0000313" key="11">
    <source>
        <dbReference type="Proteomes" id="UP000253951"/>
    </source>
</evidence>
<dbReference type="PIRSF" id="PIRSF018168">
    <property type="entry name" value="Mannan-1_4-beta-mannosidase"/>
    <property type="match status" value="1"/>
</dbReference>
<sequence>MKKNIPILLLALSLLFSCKKATQEEEQKKEEATTKIAPIDKNATKETVSLYQNLFKLREKGYMFGHQDDLAYGVNWKYEEGRSDVKDVTGDYPAIYGWDIGRIEDNAEKNLDGVPFNKMREFIKQVYDRGGVNTISWHVNNPFTDGDSWDNTPGTVAAILPGGEQHEKYKGWLNNASNFFLSLKGSDDKLVPILYRPYHEFTGDWFWWCKNTTSPEQFKQLWEFTITYFEEKGVHNLIYIYNTSSANVNSKADFMEYYPGDTWADMVSYDIYQGGESAEKTEKFITDTKKLTAIIDEVAQEHNKLSAIAETGFEQIPYEKWWTETLAQSIGNHKISFVLVWRNHGWNEWMNPPKMHYYAPYDGHPSVPDFKDFYNLDNTLFQSNVTKFNLYNTAKP</sequence>
<feature type="binding site" evidence="5">
    <location>
        <position position="272"/>
    </location>
    <ligand>
        <name>substrate</name>
    </ligand>
</feature>
<dbReference type="AlphaFoldDB" id="A0A345H8K2"/>
<feature type="domain" description="GH26" evidence="9">
    <location>
        <begin position="45"/>
        <end position="383"/>
    </location>
</feature>
<dbReference type="Pfam" id="PF02156">
    <property type="entry name" value="Glyco_hydro_26"/>
    <property type="match status" value="1"/>
</dbReference>
<dbReference type="KEGG" id="fat:DVK85_01160"/>
<feature type="binding site" evidence="5">
    <location>
        <position position="205"/>
    </location>
    <ligand>
        <name>substrate</name>
    </ligand>
</feature>
<evidence type="ECO:0000256" key="1">
    <source>
        <dbReference type="ARBA" id="ARBA00007754"/>
    </source>
</evidence>
<dbReference type="GO" id="GO:0006080">
    <property type="term" value="P:substituted mannan metabolic process"/>
    <property type="evidence" value="ECO:0007669"/>
    <property type="project" value="InterPro"/>
</dbReference>
<evidence type="ECO:0000256" key="2">
    <source>
        <dbReference type="ARBA" id="ARBA00022801"/>
    </source>
</evidence>
<evidence type="ECO:0000256" key="4">
    <source>
        <dbReference type="PIRSR" id="PIRSR018168-1"/>
    </source>
</evidence>
<feature type="site" description="Plays an important role in maintaining the position of the catalytic nucleophile" evidence="6">
    <location>
        <position position="199"/>
    </location>
</feature>
<dbReference type="RefSeq" id="WP_114676675.1">
    <property type="nucleotide sequence ID" value="NZ_CP031188.1"/>
</dbReference>
<gene>
    <name evidence="10" type="ORF">DVK85_01160</name>
</gene>
<dbReference type="InterPro" id="IPR000805">
    <property type="entry name" value="Glyco_hydro_26"/>
</dbReference>
<dbReference type="PANTHER" id="PTHR40079">
    <property type="entry name" value="MANNAN ENDO-1,4-BETA-MANNOSIDASE E-RELATED"/>
    <property type="match status" value="1"/>
</dbReference>
<dbReference type="InterPro" id="IPR017853">
    <property type="entry name" value="GH"/>
</dbReference>
<proteinExistence type="inferred from homology"/>
<keyword evidence="8" id="KW-0732">Signal</keyword>
<keyword evidence="3 7" id="KW-0326">Glycosidase</keyword>
<evidence type="ECO:0000256" key="6">
    <source>
        <dbReference type="PIRSR" id="PIRSR018168-3"/>
    </source>
</evidence>
<reference evidence="10 11" key="1">
    <citation type="submission" date="2018-07" db="EMBL/GenBank/DDBJ databases">
        <title>Complete genome sequence of Flavobacterium arcticum type strain SM1502T.</title>
        <authorList>
            <person name="Li Y."/>
            <person name="Li D.-D."/>
        </authorList>
    </citation>
    <scope>NUCLEOTIDE SEQUENCE [LARGE SCALE GENOMIC DNA]</scope>
    <source>
        <strain evidence="10 11">SM1502</strain>
    </source>
</reference>
<dbReference type="PRINTS" id="PR00739">
    <property type="entry name" value="GLHYDRLASE26"/>
</dbReference>
<dbReference type="EMBL" id="CP031188">
    <property type="protein sequence ID" value="AXG72912.1"/>
    <property type="molecule type" value="Genomic_DNA"/>
</dbReference>
<keyword evidence="11" id="KW-1185">Reference proteome</keyword>
<evidence type="ECO:0000256" key="7">
    <source>
        <dbReference type="PROSITE-ProRule" id="PRU01100"/>
    </source>
</evidence>
<dbReference type="InterPro" id="IPR022790">
    <property type="entry name" value="GH26_dom"/>
</dbReference>
<feature type="signal peptide" evidence="8">
    <location>
        <begin position="1"/>
        <end position="21"/>
    </location>
</feature>
<feature type="chain" id="PRO_5016633002" evidence="8">
    <location>
        <begin position="22"/>
        <end position="396"/>
    </location>
</feature>
<evidence type="ECO:0000256" key="8">
    <source>
        <dbReference type="SAM" id="SignalP"/>
    </source>
</evidence>
<organism evidence="10 11">
    <name type="scientific">Flavobacterium arcticum</name>
    <dbReference type="NCBI Taxonomy" id="1784713"/>
    <lineage>
        <taxon>Bacteria</taxon>
        <taxon>Pseudomonadati</taxon>
        <taxon>Bacteroidota</taxon>
        <taxon>Flavobacteriia</taxon>
        <taxon>Flavobacteriales</taxon>
        <taxon>Flavobacteriaceae</taxon>
        <taxon>Flavobacterium</taxon>
    </lineage>
</organism>
<accession>A0A345H8K2</accession>
<dbReference type="OrthoDB" id="9816550at2"/>
<name>A0A345H8K2_9FLAO</name>
<feature type="active site" description="Nucleophile" evidence="4 7">
    <location>
        <position position="310"/>
    </location>
</feature>
<dbReference type="PROSITE" id="PS51257">
    <property type="entry name" value="PROKAR_LIPOPROTEIN"/>
    <property type="match status" value="1"/>
</dbReference>
<dbReference type="SUPFAM" id="SSF51445">
    <property type="entry name" value="(Trans)glycosidases"/>
    <property type="match status" value="1"/>
</dbReference>
<protein>
    <submittedName>
        <fullName evidence="10">Beta-mannosidase</fullName>
    </submittedName>
</protein>
<keyword evidence="2 7" id="KW-0378">Hydrolase</keyword>
<comment type="similarity">
    <text evidence="1 7">Belongs to the glycosyl hydrolase 26 family.</text>
</comment>
<dbReference type="PROSITE" id="PS51764">
    <property type="entry name" value="GH26"/>
    <property type="match status" value="1"/>
</dbReference>
<evidence type="ECO:0000256" key="5">
    <source>
        <dbReference type="PIRSR" id="PIRSR018168-2"/>
    </source>
</evidence>
<feature type="binding site" evidence="5">
    <location>
        <position position="138"/>
    </location>
    <ligand>
        <name>substrate</name>
    </ligand>
</feature>
<dbReference type="Proteomes" id="UP000253951">
    <property type="component" value="Chromosome"/>
</dbReference>